<evidence type="ECO:0000259" key="3">
    <source>
        <dbReference type="Pfam" id="PF01471"/>
    </source>
</evidence>
<gene>
    <name evidence="4" type="ORF">FNA67_04695</name>
</gene>
<reference evidence="4 5" key="1">
    <citation type="journal article" date="2015" name="Int. J. Syst. Evol. Microbiol.">
        <title>Youhaiella tibetensis gen. nov., sp. nov., isolated from subsurface sediment.</title>
        <authorList>
            <person name="Wang Y.X."/>
            <person name="Huang F.Q."/>
            <person name="Nogi Y."/>
            <person name="Pang S.J."/>
            <person name="Wang P.K."/>
            <person name="Lv J."/>
        </authorList>
    </citation>
    <scope>NUCLEOTIDE SEQUENCE [LARGE SCALE GENOMIC DNA]</scope>
    <source>
        <strain evidence="5">fig4</strain>
    </source>
</reference>
<dbReference type="SMART" id="SM00671">
    <property type="entry name" value="SEL1"/>
    <property type="match status" value="5"/>
</dbReference>
<name>A0A5B9DK55_9HYPH</name>
<dbReference type="PANTHER" id="PTHR11102:SF160">
    <property type="entry name" value="ERAD-ASSOCIATED E3 UBIQUITIN-PROTEIN LIGASE COMPONENT HRD3"/>
    <property type="match status" value="1"/>
</dbReference>
<evidence type="ECO:0000313" key="4">
    <source>
        <dbReference type="EMBL" id="QEE19513.1"/>
    </source>
</evidence>
<accession>A0A5B9DK55</accession>
<dbReference type="EMBL" id="CP041690">
    <property type="protein sequence ID" value="QEE19513.1"/>
    <property type="molecule type" value="Genomic_DNA"/>
</dbReference>
<evidence type="ECO:0000256" key="2">
    <source>
        <dbReference type="SAM" id="SignalP"/>
    </source>
</evidence>
<dbReference type="KEGG" id="yti:FNA67_04695"/>
<keyword evidence="5" id="KW-1185">Reference proteome</keyword>
<dbReference type="Proteomes" id="UP000321062">
    <property type="component" value="Chromosome"/>
</dbReference>
<evidence type="ECO:0000313" key="5">
    <source>
        <dbReference type="Proteomes" id="UP000321062"/>
    </source>
</evidence>
<dbReference type="InterPro" id="IPR002477">
    <property type="entry name" value="Peptidoglycan-bd-like"/>
</dbReference>
<dbReference type="Gene3D" id="1.25.40.10">
    <property type="entry name" value="Tetratricopeptide repeat domain"/>
    <property type="match status" value="2"/>
</dbReference>
<feature type="chain" id="PRO_5023113555" description="Peptidoglycan binding-like domain-containing protein" evidence="2">
    <location>
        <begin position="24"/>
        <end position="300"/>
    </location>
</feature>
<dbReference type="Pfam" id="PF01471">
    <property type="entry name" value="PG_binding_1"/>
    <property type="match status" value="1"/>
</dbReference>
<organism evidence="4 5">
    <name type="scientific">Paradevosia tibetensis</name>
    <dbReference type="NCBI Taxonomy" id="1447062"/>
    <lineage>
        <taxon>Bacteria</taxon>
        <taxon>Pseudomonadati</taxon>
        <taxon>Pseudomonadota</taxon>
        <taxon>Alphaproteobacteria</taxon>
        <taxon>Hyphomicrobiales</taxon>
        <taxon>Devosiaceae</taxon>
        <taxon>Paradevosia</taxon>
    </lineage>
</organism>
<protein>
    <recommendedName>
        <fullName evidence="3">Peptidoglycan binding-like domain-containing protein</fullName>
    </recommendedName>
</protein>
<evidence type="ECO:0000256" key="1">
    <source>
        <dbReference type="SAM" id="MobiDB-lite"/>
    </source>
</evidence>
<dbReference type="SUPFAM" id="SSF81901">
    <property type="entry name" value="HCP-like"/>
    <property type="match status" value="1"/>
</dbReference>
<dbReference type="InterPro" id="IPR011990">
    <property type="entry name" value="TPR-like_helical_dom_sf"/>
</dbReference>
<feature type="compositionally biased region" description="Low complexity" evidence="1">
    <location>
        <begin position="48"/>
        <end position="60"/>
    </location>
</feature>
<sequence length="300" mass="32952">MFRTGLFLSASALCLLVLSPALAVEKSKDANPSMSVSVPSSGKDKTPSKPQAPQTPPAKAEVSVDDLLDEADKYYDGNGVAQDYDRAFELYSQAAEQGDGYGLDMVGLMYDLGLSVKEDPKTAMEWYRKAADAGFYTAMVNMGTLYEEGRGVQKDYAEAVGWYRKAADQGNLRGQYYMGDMYLDGRGVEKDYEEAVSWYQKAVDGGYADAYWALSLRYVYGQGVAKDTYKAADLAYYALTHGVKAAKDNLRDARNKDVSRNFLRRVQELLAADGYYDGKVDGNFGPQTRDAIDAAFGTAN</sequence>
<dbReference type="RefSeq" id="WP_147655236.1">
    <property type="nucleotide sequence ID" value="NZ_BMFM01000001.1"/>
</dbReference>
<feature type="signal peptide" evidence="2">
    <location>
        <begin position="1"/>
        <end position="23"/>
    </location>
</feature>
<feature type="domain" description="Peptidoglycan binding-like" evidence="3">
    <location>
        <begin position="262"/>
        <end position="293"/>
    </location>
</feature>
<dbReference type="InterPro" id="IPR036365">
    <property type="entry name" value="PGBD-like_sf"/>
</dbReference>
<dbReference type="InterPro" id="IPR006597">
    <property type="entry name" value="Sel1-like"/>
</dbReference>
<proteinExistence type="predicted"/>
<keyword evidence="2" id="KW-0732">Signal</keyword>
<dbReference type="InterPro" id="IPR050767">
    <property type="entry name" value="Sel1_AlgK"/>
</dbReference>
<feature type="region of interest" description="Disordered" evidence="1">
    <location>
        <begin position="29"/>
        <end position="62"/>
    </location>
</feature>
<dbReference type="PANTHER" id="PTHR11102">
    <property type="entry name" value="SEL-1-LIKE PROTEIN"/>
    <property type="match status" value="1"/>
</dbReference>
<dbReference type="AlphaFoldDB" id="A0A5B9DK55"/>
<feature type="compositionally biased region" description="Polar residues" evidence="1">
    <location>
        <begin position="30"/>
        <end position="40"/>
    </location>
</feature>
<dbReference type="Pfam" id="PF08238">
    <property type="entry name" value="Sel1"/>
    <property type="match status" value="5"/>
</dbReference>
<dbReference type="SUPFAM" id="SSF47090">
    <property type="entry name" value="PGBD-like"/>
    <property type="match status" value="1"/>
</dbReference>
<dbReference type="OrthoDB" id="9797030at2"/>